<protein>
    <submittedName>
        <fullName evidence="2">Uncharacterized protein</fullName>
    </submittedName>
</protein>
<dbReference type="GeneID" id="94843545"/>
<feature type="transmembrane region" description="Helical" evidence="1">
    <location>
        <begin position="305"/>
        <end position="324"/>
    </location>
</feature>
<feature type="transmembrane region" description="Helical" evidence="1">
    <location>
        <begin position="113"/>
        <end position="134"/>
    </location>
</feature>
<evidence type="ECO:0000256" key="1">
    <source>
        <dbReference type="SAM" id="Phobius"/>
    </source>
</evidence>
<dbReference type="Proteomes" id="UP000179807">
    <property type="component" value="Unassembled WGS sequence"/>
</dbReference>
<gene>
    <name evidence="2" type="ORF">TRFO_33036</name>
</gene>
<evidence type="ECO:0000313" key="3">
    <source>
        <dbReference type="Proteomes" id="UP000179807"/>
    </source>
</evidence>
<sequence length="327" mass="37433">MDSTTSNNSNTSDTSHGTKEILKFLRPSPFKLARKSYFQGFSYLTSVFPIYPLLIKFGTFIILLQIYIPSMLLGITTLFPKDQLIYRVARTLSFFTHFFPIGTEIEYCENFVWIFAAISFENHILALISTIFFAKTSTIPKWLVGLSYISETTRKFFTVPAACSTAVNIIFQKNLSIYQIALFSIDIICLFFNFFEHVFFGFYSLFFLPISLSTYSQVSQNIINLSLIIFPLCSAILEFVSDNIKIIVVAIMLCFYLAFYLFFLLCGLVIDKTERIALNATNATAIVSTAVVFFFTSLWTSTSFIFSHLSCIILDYYVYCTLFLHSK</sequence>
<feature type="transmembrane region" description="Helical" evidence="1">
    <location>
        <begin position="222"/>
        <end position="240"/>
    </location>
</feature>
<keyword evidence="3" id="KW-1185">Reference proteome</keyword>
<organism evidence="2 3">
    <name type="scientific">Tritrichomonas foetus</name>
    <dbReference type="NCBI Taxonomy" id="1144522"/>
    <lineage>
        <taxon>Eukaryota</taxon>
        <taxon>Metamonada</taxon>
        <taxon>Parabasalia</taxon>
        <taxon>Tritrichomonadida</taxon>
        <taxon>Tritrichomonadidae</taxon>
        <taxon>Tritrichomonas</taxon>
    </lineage>
</organism>
<evidence type="ECO:0000313" key="2">
    <source>
        <dbReference type="EMBL" id="OHT00285.1"/>
    </source>
</evidence>
<keyword evidence="1" id="KW-0472">Membrane</keyword>
<keyword evidence="1" id="KW-1133">Transmembrane helix</keyword>
<reference evidence="2" key="1">
    <citation type="submission" date="2016-10" db="EMBL/GenBank/DDBJ databases">
        <authorList>
            <person name="Benchimol M."/>
            <person name="Almeida L.G."/>
            <person name="Vasconcelos A.T."/>
            <person name="Perreira-Neves A."/>
            <person name="Rosa I.A."/>
            <person name="Tasca T."/>
            <person name="Bogo M.R."/>
            <person name="de Souza W."/>
        </authorList>
    </citation>
    <scope>NUCLEOTIDE SEQUENCE [LARGE SCALE GENOMIC DNA]</scope>
    <source>
        <strain evidence="2">K</strain>
    </source>
</reference>
<dbReference type="AlphaFoldDB" id="A0A1J4JSP5"/>
<dbReference type="VEuPathDB" id="TrichDB:TRFO_33036"/>
<feature type="transmembrane region" description="Helical" evidence="1">
    <location>
        <begin position="177"/>
        <end position="210"/>
    </location>
</feature>
<dbReference type="RefSeq" id="XP_068353421.1">
    <property type="nucleotide sequence ID" value="XM_068508841.1"/>
</dbReference>
<name>A0A1J4JSP5_9EUKA</name>
<feature type="transmembrane region" description="Helical" evidence="1">
    <location>
        <begin position="277"/>
        <end position="299"/>
    </location>
</feature>
<accession>A0A1J4JSP5</accession>
<proteinExistence type="predicted"/>
<feature type="transmembrane region" description="Helical" evidence="1">
    <location>
        <begin position="50"/>
        <end position="72"/>
    </location>
</feature>
<dbReference type="EMBL" id="MLAK01000961">
    <property type="protein sequence ID" value="OHT00285.1"/>
    <property type="molecule type" value="Genomic_DNA"/>
</dbReference>
<keyword evidence="1" id="KW-0812">Transmembrane</keyword>
<feature type="transmembrane region" description="Helical" evidence="1">
    <location>
        <begin position="246"/>
        <end position="270"/>
    </location>
</feature>
<comment type="caution">
    <text evidence="2">The sequence shown here is derived from an EMBL/GenBank/DDBJ whole genome shotgun (WGS) entry which is preliminary data.</text>
</comment>